<organism evidence="1 2">
    <name type="scientific">Marinirhabdus gelatinilytica</name>
    <dbReference type="NCBI Taxonomy" id="1703343"/>
    <lineage>
        <taxon>Bacteria</taxon>
        <taxon>Pseudomonadati</taxon>
        <taxon>Bacteroidota</taxon>
        <taxon>Flavobacteriia</taxon>
        <taxon>Flavobacteriales</taxon>
        <taxon>Flavobacteriaceae</taxon>
    </lineage>
</organism>
<dbReference type="AlphaFoldDB" id="A0A370QF36"/>
<dbReference type="EMBL" id="QRAO01000002">
    <property type="protein sequence ID" value="RDK86978.1"/>
    <property type="molecule type" value="Genomic_DNA"/>
</dbReference>
<comment type="caution">
    <text evidence="1">The sequence shown here is derived from an EMBL/GenBank/DDBJ whole genome shotgun (WGS) entry which is preliminary data.</text>
</comment>
<evidence type="ECO:0000313" key="1">
    <source>
        <dbReference type="EMBL" id="RDK86978.1"/>
    </source>
</evidence>
<dbReference type="RefSeq" id="WP_147278512.1">
    <property type="nucleotide sequence ID" value="NZ_QRAO01000002.1"/>
</dbReference>
<dbReference type="OrthoDB" id="9998779at2"/>
<accession>A0A370QF36</accession>
<dbReference type="Proteomes" id="UP000255317">
    <property type="component" value="Unassembled WGS sequence"/>
</dbReference>
<reference evidence="1 2" key="1">
    <citation type="submission" date="2018-07" db="EMBL/GenBank/DDBJ databases">
        <title>Genomic Encyclopedia of Type Strains, Phase IV (KMG-IV): sequencing the most valuable type-strain genomes for metagenomic binning, comparative biology and taxonomic classification.</title>
        <authorList>
            <person name="Goeker M."/>
        </authorList>
    </citation>
    <scope>NUCLEOTIDE SEQUENCE [LARGE SCALE GENOMIC DNA]</scope>
    <source>
        <strain evidence="1 2">DSM 101478</strain>
    </source>
</reference>
<keyword evidence="2" id="KW-1185">Reference proteome</keyword>
<gene>
    <name evidence="1" type="ORF">C8D94_102156</name>
</gene>
<sequence length="111" mass="13149">MIEHFKDTDLEITYSHWKSENKEKYFLFPPLTHLNVPLQGIQINSSGKISRLDFNLIEDEDKIIFHDIHSGKAYYFELDKEDRNKCHFSGQSGLKETWTRQPMDTVSEWLG</sequence>
<evidence type="ECO:0000313" key="2">
    <source>
        <dbReference type="Proteomes" id="UP000255317"/>
    </source>
</evidence>
<protein>
    <submittedName>
        <fullName evidence="1">Uncharacterized protein</fullName>
    </submittedName>
</protein>
<proteinExistence type="predicted"/>
<name>A0A370QF36_9FLAO</name>